<sequence length="335" mass="36658">MLKRPSKLQTTIDFEKNGKQTGYIRLPHSVHRSAYGWLPIPIACIKNGSGVTTLLISGTHGDEYEGQVALSKLINQLKPEEIQGRVIIVPMANFPAAKAGLRTSPIDEQNLNRIYPGDPDGSPSFMIAHYIESQLFSIADYGLDLHSGGSSLHYVPSVVAAVGENKERMKKMKELMKAFAAPYSFFFHSGHADGTTNHAASRNNVVLIGTELGGSGTVSPECLQICERGIKRFLQACGVIQAKTQIPATQTRMLHAPDFSYYCYAMEEGLFEPVKGLGDEVMKGEVAGYTHFPETPGKQSKPIYFEADGVVVCKRIPARVIRGDCVFQLGCDFTI</sequence>
<evidence type="ECO:0000256" key="3">
    <source>
        <dbReference type="ARBA" id="ARBA00022801"/>
    </source>
</evidence>
<dbReference type="EMBL" id="UINC01028497">
    <property type="protein sequence ID" value="SVB09578.1"/>
    <property type="molecule type" value="Genomic_DNA"/>
</dbReference>
<keyword evidence="2" id="KW-0479">Metal-binding</keyword>
<accession>A0A382B735</accession>
<evidence type="ECO:0000256" key="1">
    <source>
        <dbReference type="ARBA" id="ARBA00001947"/>
    </source>
</evidence>
<evidence type="ECO:0000256" key="2">
    <source>
        <dbReference type="ARBA" id="ARBA00022723"/>
    </source>
</evidence>
<dbReference type="Pfam" id="PF24827">
    <property type="entry name" value="AstE_AspA_cat"/>
    <property type="match status" value="1"/>
</dbReference>
<name>A0A382B735_9ZZZZ</name>
<dbReference type="GO" id="GO:0016788">
    <property type="term" value="F:hydrolase activity, acting on ester bonds"/>
    <property type="evidence" value="ECO:0007669"/>
    <property type="project" value="InterPro"/>
</dbReference>
<comment type="cofactor">
    <cofactor evidence="1">
        <name>Zn(2+)</name>
        <dbReference type="ChEBI" id="CHEBI:29105"/>
    </cofactor>
</comment>
<dbReference type="GO" id="GO:0016811">
    <property type="term" value="F:hydrolase activity, acting on carbon-nitrogen (but not peptide) bonds, in linear amides"/>
    <property type="evidence" value="ECO:0007669"/>
    <property type="project" value="InterPro"/>
</dbReference>
<keyword evidence="3" id="KW-0378">Hydrolase</keyword>
<dbReference type="InterPro" id="IPR055438">
    <property type="entry name" value="AstE_AspA_cat"/>
</dbReference>
<protein>
    <recommendedName>
        <fullName evidence="5">Succinylglutamate desuccinylase/Aspartoacylase catalytic domain-containing protein</fullName>
    </recommendedName>
</protein>
<dbReference type="GO" id="GO:0046872">
    <property type="term" value="F:metal ion binding"/>
    <property type="evidence" value="ECO:0007669"/>
    <property type="project" value="UniProtKB-KW"/>
</dbReference>
<dbReference type="PANTHER" id="PTHR37326">
    <property type="entry name" value="BLL3975 PROTEIN"/>
    <property type="match status" value="1"/>
</dbReference>
<proteinExistence type="predicted"/>
<organism evidence="6">
    <name type="scientific">marine metagenome</name>
    <dbReference type="NCBI Taxonomy" id="408172"/>
    <lineage>
        <taxon>unclassified sequences</taxon>
        <taxon>metagenomes</taxon>
        <taxon>ecological metagenomes</taxon>
    </lineage>
</organism>
<feature type="domain" description="Succinylglutamate desuccinylase/Aspartoacylase catalytic" evidence="5">
    <location>
        <begin position="50"/>
        <end position="235"/>
    </location>
</feature>
<dbReference type="PIRSF" id="PIRSF039012">
    <property type="entry name" value="ASP"/>
    <property type="match status" value="1"/>
</dbReference>
<gene>
    <name evidence="6" type="ORF">METZ01_LOCUS162432</name>
</gene>
<keyword evidence="4" id="KW-0862">Zinc</keyword>
<dbReference type="PANTHER" id="PTHR37326:SF1">
    <property type="entry name" value="BLL3975 PROTEIN"/>
    <property type="match status" value="1"/>
</dbReference>
<evidence type="ECO:0000313" key="6">
    <source>
        <dbReference type="EMBL" id="SVB09578.1"/>
    </source>
</evidence>
<dbReference type="InterPro" id="IPR053138">
    <property type="entry name" value="N-alpha-Ac-DABA_deacetylase"/>
</dbReference>
<dbReference type="CDD" id="cd06252">
    <property type="entry name" value="M14_ASTE_ASPA-like"/>
    <property type="match status" value="1"/>
</dbReference>
<evidence type="ECO:0000256" key="4">
    <source>
        <dbReference type="ARBA" id="ARBA00022833"/>
    </source>
</evidence>
<dbReference type="Gene3D" id="3.40.630.10">
    <property type="entry name" value="Zn peptidases"/>
    <property type="match status" value="1"/>
</dbReference>
<dbReference type="InterPro" id="IPR043795">
    <property type="entry name" value="N-alpha-Ac-DABA-like"/>
</dbReference>
<dbReference type="AlphaFoldDB" id="A0A382B735"/>
<reference evidence="6" key="1">
    <citation type="submission" date="2018-05" db="EMBL/GenBank/DDBJ databases">
        <authorList>
            <person name="Lanie J.A."/>
            <person name="Ng W.-L."/>
            <person name="Kazmierczak K.M."/>
            <person name="Andrzejewski T.M."/>
            <person name="Davidsen T.M."/>
            <person name="Wayne K.J."/>
            <person name="Tettelin H."/>
            <person name="Glass J.I."/>
            <person name="Rusch D."/>
            <person name="Podicherti R."/>
            <person name="Tsui H.-C.T."/>
            <person name="Winkler M.E."/>
        </authorList>
    </citation>
    <scope>NUCLEOTIDE SEQUENCE</scope>
</reference>
<evidence type="ECO:0000259" key="5">
    <source>
        <dbReference type="Pfam" id="PF24827"/>
    </source>
</evidence>
<dbReference type="SUPFAM" id="SSF53187">
    <property type="entry name" value="Zn-dependent exopeptidases"/>
    <property type="match status" value="1"/>
</dbReference>